<dbReference type="Proteomes" id="UP000050490">
    <property type="component" value="Unassembled WGS sequence"/>
</dbReference>
<name>A0A0P9PXU9_PSEA0</name>
<dbReference type="EMBL" id="LJQI01000362">
    <property type="protein sequence ID" value="KPX22576.1"/>
    <property type="molecule type" value="Genomic_DNA"/>
</dbReference>
<proteinExistence type="predicted"/>
<dbReference type="AlphaFoldDB" id="A0A0P9PXU9"/>
<organism evidence="1 2">
    <name type="scientific">Pseudomonas amygdali pv. eriobotryae</name>
    <dbReference type="NCBI Taxonomy" id="129137"/>
    <lineage>
        <taxon>Bacteria</taxon>
        <taxon>Pseudomonadati</taxon>
        <taxon>Pseudomonadota</taxon>
        <taxon>Gammaproteobacteria</taxon>
        <taxon>Pseudomonadales</taxon>
        <taxon>Pseudomonadaceae</taxon>
        <taxon>Pseudomonas</taxon>
        <taxon>Pseudomonas amygdali</taxon>
    </lineage>
</organism>
<protein>
    <submittedName>
        <fullName evidence="1">Uncharacterized protein</fullName>
    </submittedName>
</protein>
<accession>A0A0P9PXU9</accession>
<evidence type="ECO:0000313" key="1">
    <source>
        <dbReference type="EMBL" id="KPX22576.1"/>
    </source>
</evidence>
<evidence type="ECO:0000313" key="2">
    <source>
        <dbReference type="Proteomes" id="UP000050490"/>
    </source>
</evidence>
<comment type="caution">
    <text evidence="1">The sequence shown here is derived from an EMBL/GenBank/DDBJ whole genome shotgun (WGS) entry which is preliminary data.</text>
</comment>
<gene>
    <name evidence="1" type="ORF">ALO70_03205</name>
</gene>
<sequence length="101" mass="10636">MLEVTVPVPILPAESCTVDNGRLIALELAEVLLEAVRVAVQVMLLVVTRLLNVPLGTVISEISRPKTGSLNVKVTADVPPELSDELAITMLVPVGAVVSEV</sequence>
<reference evidence="1 2" key="1">
    <citation type="submission" date="2015-09" db="EMBL/GenBank/DDBJ databases">
        <title>Genome announcement of multiple Pseudomonas syringae strains.</title>
        <authorList>
            <person name="Thakur S."/>
            <person name="Wang P.W."/>
            <person name="Gong Y."/>
            <person name="Weir B.S."/>
            <person name="Guttman D.S."/>
        </authorList>
    </citation>
    <scope>NUCLEOTIDE SEQUENCE [LARGE SCALE GENOMIC DNA]</scope>
    <source>
        <strain evidence="1 2">ICMP4455</strain>
    </source>
</reference>